<name>A0A1X6NID8_PORUM</name>
<protein>
    <submittedName>
        <fullName evidence="1">Uncharacterized protein</fullName>
    </submittedName>
</protein>
<organism evidence="1 2">
    <name type="scientific">Porphyra umbilicalis</name>
    <name type="common">Purple laver</name>
    <name type="synonym">Red alga</name>
    <dbReference type="NCBI Taxonomy" id="2786"/>
    <lineage>
        <taxon>Eukaryota</taxon>
        <taxon>Rhodophyta</taxon>
        <taxon>Bangiophyceae</taxon>
        <taxon>Bangiales</taxon>
        <taxon>Bangiaceae</taxon>
        <taxon>Porphyra</taxon>
    </lineage>
</organism>
<dbReference type="AlphaFoldDB" id="A0A1X6NID8"/>
<accession>A0A1X6NID8</accession>
<evidence type="ECO:0000313" key="2">
    <source>
        <dbReference type="Proteomes" id="UP000218209"/>
    </source>
</evidence>
<reference evidence="1 2" key="1">
    <citation type="submission" date="2017-03" db="EMBL/GenBank/DDBJ databases">
        <title>WGS assembly of Porphyra umbilicalis.</title>
        <authorList>
            <person name="Brawley S.H."/>
            <person name="Blouin N.A."/>
            <person name="Ficko-Blean E."/>
            <person name="Wheeler G.L."/>
            <person name="Lohr M."/>
            <person name="Goodson H.V."/>
            <person name="Jenkins J.W."/>
            <person name="Blaby-Haas C.E."/>
            <person name="Helliwell K.E."/>
            <person name="Chan C."/>
            <person name="Marriage T."/>
            <person name="Bhattacharya D."/>
            <person name="Klein A.S."/>
            <person name="Badis Y."/>
            <person name="Brodie J."/>
            <person name="Cao Y."/>
            <person name="Collen J."/>
            <person name="Dittami S.M."/>
            <person name="Gachon C.M."/>
            <person name="Green B.R."/>
            <person name="Karpowicz S."/>
            <person name="Kim J.W."/>
            <person name="Kudahl U."/>
            <person name="Lin S."/>
            <person name="Michel G."/>
            <person name="Mittag M."/>
            <person name="Olson B.J."/>
            <person name="Pangilinan J."/>
            <person name="Peng Y."/>
            <person name="Qiu H."/>
            <person name="Shu S."/>
            <person name="Singer J.T."/>
            <person name="Smith A.G."/>
            <person name="Sprecher B.N."/>
            <person name="Wagner V."/>
            <person name="Wang W."/>
            <person name="Wang Z.-Y."/>
            <person name="Yan J."/>
            <person name="Yarish C."/>
            <person name="Zoeuner-Riek S."/>
            <person name="Zhuang Y."/>
            <person name="Zou Y."/>
            <person name="Lindquist E.A."/>
            <person name="Grimwood J."/>
            <person name="Barry K."/>
            <person name="Rokhsar D.S."/>
            <person name="Schmutz J."/>
            <person name="Stiller J.W."/>
            <person name="Grossman A.R."/>
            <person name="Prochnik S.E."/>
        </authorList>
    </citation>
    <scope>NUCLEOTIDE SEQUENCE [LARGE SCALE GENOMIC DNA]</scope>
    <source>
        <strain evidence="1">4086291</strain>
    </source>
</reference>
<gene>
    <name evidence="1" type="ORF">BU14_2913s0001</name>
</gene>
<sequence>MCSYGLCGARIDLSSAVVAVFISAAGCRGPEAIVASWGNVHAVRGALQAAGRCQRLPPVRRDRQAPVHMLSPPLLPGSSVGFPISVRFRVSQGGP</sequence>
<dbReference type="Proteomes" id="UP000218209">
    <property type="component" value="Unassembled WGS sequence"/>
</dbReference>
<evidence type="ECO:0000313" key="1">
    <source>
        <dbReference type="EMBL" id="OSX68375.1"/>
    </source>
</evidence>
<dbReference type="EMBL" id="KV920645">
    <property type="protein sequence ID" value="OSX68375.1"/>
    <property type="molecule type" value="Genomic_DNA"/>
</dbReference>
<proteinExistence type="predicted"/>
<keyword evidence="2" id="KW-1185">Reference proteome</keyword>